<comment type="caution">
    <text evidence="1">The sequence shown here is derived from an EMBL/GenBank/DDBJ whole genome shotgun (WGS) entry which is preliminary data.</text>
</comment>
<evidence type="ECO:0000313" key="2">
    <source>
        <dbReference type="Proteomes" id="UP001234202"/>
    </source>
</evidence>
<evidence type="ECO:0000313" key="1">
    <source>
        <dbReference type="EMBL" id="KAJ9116514.1"/>
    </source>
</evidence>
<reference evidence="1" key="1">
    <citation type="submission" date="2023-04" db="EMBL/GenBank/DDBJ databases">
        <title>Draft Genome sequencing of Naganishia species isolated from polar environments using Oxford Nanopore Technology.</title>
        <authorList>
            <person name="Leo P."/>
            <person name="Venkateswaran K."/>
        </authorList>
    </citation>
    <scope>NUCLEOTIDE SEQUENCE</scope>
    <source>
        <strain evidence="1">DBVPG 5303</strain>
    </source>
</reference>
<gene>
    <name evidence="1" type="primary">GET3</name>
    <name evidence="1" type="ORF">QFC24_006747</name>
</gene>
<organism evidence="1 2">
    <name type="scientific">Naganishia onofrii</name>
    <dbReference type="NCBI Taxonomy" id="1851511"/>
    <lineage>
        <taxon>Eukaryota</taxon>
        <taxon>Fungi</taxon>
        <taxon>Dikarya</taxon>
        <taxon>Basidiomycota</taxon>
        <taxon>Agaricomycotina</taxon>
        <taxon>Tremellomycetes</taxon>
        <taxon>Filobasidiales</taxon>
        <taxon>Filobasidiaceae</taxon>
        <taxon>Naganishia</taxon>
    </lineage>
</organism>
<sequence length="126" mass="14069">MMQDLAFAIPGVDEAMGFAEIMKHVKSMQFSCIVFDTAPTGHTLRFLSFPSVLEKALGKLSTLGGKFGPMIQQMSSMLGGNPQEDMFAKLESMREIITEVNTQFKDAVCVPSLRIGYERGKWETRR</sequence>
<dbReference type="Proteomes" id="UP001234202">
    <property type="component" value="Unassembled WGS sequence"/>
</dbReference>
<accession>A0ACC2WXQ0</accession>
<keyword evidence="2" id="KW-1185">Reference proteome</keyword>
<name>A0ACC2WXQ0_9TREE</name>
<protein>
    <submittedName>
        <fullName evidence="1">Golgi to ER traffic- protein</fullName>
    </submittedName>
</protein>
<dbReference type="EMBL" id="JASBWV010000037">
    <property type="protein sequence ID" value="KAJ9116514.1"/>
    <property type="molecule type" value="Genomic_DNA"/>
</dbReference>
<proteinExistence type="predicted"/>